<keyword evidence="1" id="KW-0732">Signal</keyword>
<accession>A0A6L3ZGT4</accession>
<dbReference type="Proteomes" id="UP000484164">
    <property type="component" value="Unassembled WGS sequence"/>
</dbReference>
<evidence type="ECO:0000256" key="1">
    <source>
        <dbReference type="SAM" id="SignalP"/>
    </source>
</evidence>
<organism evidence="2 3">
    <name type="scientific">Phaeocystidibacter marisrubri</name>
    <dbReference type="NCBI Taxonomy" id="1577780"/>
    <lineage>
        <taxon>Bacteria</taxon>
        <taxon>Pseudomonadati</taxon>
        <taxon>Bacteroidota</taxon>
        <taxon>Flavobacteriia</taxon>
        <taxon>Flavobacteriales</taxon>
        <taxon>Phaeocystidibacteraceae</taxon>
        <taxon>Phaeocystidibacter</taxon>
    </lineage>
</organism>
<dbReference type="EMBL" id="WBVQ01000001">
    <property type="protein sequence ID" value="KAB2817074.1"/>
    <property type="molecule type" value="Genomic_DNA"/>
</dbReference>
<gene>
    <name evidence="2" type="ORF">F8C82_01370</name>
</gene>
<name>A0A6L3ZGT4_9FLAO</name>
<dbReference type="AlphaFoldDB" id="A0A6L3ZGT4"/>
<reference evidence="2 3" key="1">
    <citation type="submission" date="2019-10" db="EMBL/GenBank/DDBJ databases">
        <title>Genome sequence of Phaeocystidibacter marisrubri JCM30614 (type strain).</title>
        <authorList>
            <person name="Bowman J.P."/>
        </authorList>
    </citation>
    <scope>NUCLEOTIDE SEQUENCE [LARGE SCALE GENOMIC DNA]</scope>
    <source>
        <strain evidence="2 3">JCM 30614</strain>
    </source>
</reference>
<evidence type="ECO:0000313" key="3">
    <source>
        <dbReference type="Proteomes" id="UP000484164"/>
    </source>
</evidence>
<feature type="signal peptide" evidence="1">
    <location>
        <begin position="1"/>
        <end position="22"/>
    </location>
</feature>
<sequence length="75" mass="7986">MLQHLNYISLTLLLVTCSINPASPPTEDAYFKDAVPCDSIVGSRIGAICKDGTYSKSTGSGTCSHHGGVRVWLCK</sequence>
<evidence type="ECO:0000313" key="2">
    <source>
        <dbReference type="EMBL" id="KAB2817074.1"/>
    </source>
</evidence>
<protein>
    <submittedName>
        <fullName evidence="2">DUF3761 domain-containing protein</fullName>
    </submittedName>
</protein>
<dbReference type="Pfam" id="PF12587">
    <property type="entry name" value="DUF3761"/>
    <property type="match status" value="1"/>
</dbReference>
<dbReference type="RefSeq" id="WP_151691645.1">
    <property type="nucleotide sequence ID" value="NZ_BMGX01000002.1"/>
</dbReference>
<feature type="chain" id="PRO_5026722370" evidence="1">
    <location>
        <begin position="23"/>
        <end position="75"/>
    </location>
</feature>
<keyword evidence="3" id="KW-1185">Reference proteome</keyword>
<proteinExistence type="predicted"/>
<dbReference type="InterPro" id="IPR022236">
    <property type="entry name" value="DUF3761"/>
</dbReference>
<comment type="caution">
    <text evidence="2">The sequence shown here is derived from an EMBL/GenBank/DDBJ whole genome shotgun (WGS) entry which is preliminary data.</text>
</comment>